<dbReference type="Proteomes" id="UP000009168">
    <property type="component" value="Unassembled WGS sequence"/>
</dbReference>
<dbReference type="EMBL" id="GG662299">
    <property type="protein sequence ID" value="EAS06221.3"/>
    <property type="molecule type" value="Genomic_DNA"/>
</dbReference>
<accession>I7LXU6</accession>
<evidence type="ECO:0000259" key="2">
    <source>
        <dbReference type="Pfam" id="PF24923"/>
    </source>
</evidence>
<protein>
    <submittedName>
        <fullName evidence="3">IQ calmodulin-binding motif protein</fullName>
    </submittedName>
</protein>
<dbReference type="Pfam" id="PF24923">
    <property type="entry name" value="ATP-grasp_IQCH"/>
    <property type="match status" value="1"/>
</dbReference>
<feature type="domain" description="IQCH-like ATP-grasp" evidence="2">
    <location>
        <begin position="712"/>
        <end position="962"/>
    </location>
</feature>
<reference evidence="4" key="1">
    <citation type="journal article" date="2006" name="PLoS Biol.">
        <title>Macronuclear genome sequence of the ciliate Tetrahymena thermophila, a model eukaryote.</title>
        <authorList>
            <person name="Eisen J.A."/>
            <person name="Coyne R.S."/>
            <person name="Wu M."/>
            <person name="Wu D."/>
            <person name="Thiagarajan M."/>
            <person name="Wortman J.R."/>
            <person name="Badger J.H."/>
            <person name="Ren Q."/>
            <person name="Amedeo P."/>
            <person name="Jones K.M."/>
            <person name="Tallon L.J."/>
            <person name="Delcher A.L."/>
            <person name="Salzberg S.L."/>
            <person name="Silva J.C."/>
            <person name="Haas B.J."/>
            <person name="Majoros W.H."/>
            <person name="Farzad M."/>
            <person name="Carlton J.M."/>
            <person name="Smith R.K. Jr."/>
            <person name="Garg J."/>
            <person name="Pearlman R.E."/>
            <person name="Karrer K.M."/>
            <person name="Sun L."/>
            <person name="Manning G."/>
            <person name="Elde N.C."/>
            <person name="Turkewitz A.P."/>
            <person name="Asai D.J."/>
            <person name="Wilkes D.E."/>
            <person name="Wang Y."/>
            <person name="Cai H."/>
            <person name="Collins K."/>
            <person name="Stewart B.A."/>
            <person name="Lee S.R."/>
            <person name="Wilamowska K."/>
            <person name="Weinberg Z."/>
            <person name="Ruzzo W.L."/>
            <person name="Wloga D."/>
            <person name="Gaertig J."/>
            <person name="Frankel J."/>
            <person name="Tsao C.-C."/>
            <person name="Gorovsky M.A."/>
            <person name="Keeling P.J."/>
            <person name="Waller R.F."/>
            <person name="Patron N.J."/>
            <person name="Cherry J.M."/>
            <person name="Stover N.A."/>
            <person name="Krieger C.J."/>
            <person name="del Toro C."/>
            <person name="Ryder H.F."/>
            <person name="Williamson S.C."/>
            <person name="Barbeau R.A."/>
            <person name="Hamilton E.P."/>
            <person name="Orias E."/>
        </authorList>
    </citation>
    <scope>NUCLEOTIDE SEQUENCE [LARGE SCALE GENOMIC DNA]</scope>
    <source>
        <strain evidence="4">SB210</strain>
    </source>
</reference>
<keyword evidence="1" id="KW-0175">Coiled coil</keyword>
<name>I7LXU6_TETTS</name>
<keyword evidence="4" id="KW-1185">Reference proteome</keyword>
<evidence type="ECO:0000256" key="1">
    <source>
        <dbReference type="SAM" id="Coils"/>
    </source>
</evidence>
<evidence type="ECO:0000313" key="4">
    <source>
        <dbReference type="Proteomes" id="UP000009168"/>
    </source>
</evidence>
<proteinExistence type="predicted"/>
<evidence type="ECO:0000313" key="3">
    <source>
        <dbReference type="EMBL" id="EAS06221.3"/>
    </source>
</evidence>
<feature type="coiled-coil region" evidence="1">
    <location>
        <begin position="3"/>
        <end position="30"/>
    </location>
</feature>
<dbReference type="eggNOG" id="ENOG502QSF3">
    <property type="taxonomic scope" value="Eukaryota"/>
</dbReference>
<dbReference type="OrthoDB" id="2117703at2759"/>
<gene>
    <name evidence="3" type="ORF">TTHERM_00327030</name>
</gene>
<dbReference type="PANTHER" id="PTHR14465">
    <property type="entry name" value="IQ DOMAIN-CONTAINING PROTEIN H"/>
    <property type="match status" value="1"/>
</dbReference>
<dbReference type="InterPro" id="IPR056855">
    <property type="entry name" value="ATP-grasp_IQCH"/>
</dbReference>
<dbReference type="AlphaFoldDB" id="I7LXU6"/>
<dbReference type="PROSITE" id="PS50096">
    <property type="entry name" value="IQ"/>
    <property type="match status" value="1"/>
</dbReference>
<dbReference type="InterPro" id="IPR038752">
    <property type="entry name" value="IQCH"/>
</dbReference>
<dbReference type="PANTHER" id="PTHR14465:SF0">
    <property type="entry name" value="IQ DOMAIN-CONTAINING PROTEIN H"/>
    <property type="match status" value="1"/>
</dbReference>
<dbReference type="InParanoid" id="I7LXU6"/>
<dbReference type="KEGG" id="tet:TTHERM_00327030"/>
<sequence>MNSEDLGKIIVNAQDEIQSLKKKLDFIATAKNTQQGNGNVAEAQDIQNIYQRLTYTIKKFENSIQTNVDRLLTHNMARPDSVPQKFPSINKTIDSQQHFQSTAKNQSVLANTNNFQSLNENSEYQPFYLPQQKRYQKQPLGQGSNSVIKQNQNKSFEYSRNQKDFSFQKVADKSFEIGRSYLNKNVMDLPRQKSMSMHNTNAITTAKDKSSYQKQKLKLGRFSKPASVLPPEIRNNPFADAVAITESEIYNGLYNLINKGVVPKDVDIMPAFSRGVPPLINKPMIMHEFKEKLIKQEINIEPKIDLINIKLDVQAIQPKPKQDQKVQEQAQASQNSFQRKSFKFKQFVPSNKLLDQSANHDLNQSKRQDDFELTLKETQAKTYPEVLDAYSLHHLIVRKAKVLEETPEYASYKRIYQLQWGQINQLLKEIEQIAKQFDFPMFYLDGKKLAQLSEKITKPTLEELLNCIVNQDMVDEFVKLPKRKYKGEKGKLLAVVKIQSIIRMFLQYREYKRIKQTIQIVKIIQKYARLYLHKKQTKKLIKLKNEQLFDKFKQTLHQFKLDWPEIKLKKRFEIHINSFSVDELKRLTMDKQLQRENIQITRIFQIKDPMVSIIYVCPFGVSDDITNYYYKILELGDVQNFKDRLYFIKPENCDTFPFHFSLSKKLLYSPQALKRIKKLIKGKQGYIVPGYPSNDDIKLATELNIPIMGGDPQISFVNSTKSAARRIFHSCKIDVPPGAFEIYDETEFINTLTVLIANNPEISTWVLKIDDEFQGRGLAYYNVDSINQLSDLLKQYSEVTEEIIQKIKQIVSKTLASKVKIAMPTLYKDYKEYLSCFLRRGGIIEAYPVLLNRTVISSPSLSFFIEPSGEVSLITAYDKIQGSLFINIGCSFPQKSITSNINLTNLCSEIGSKLYEKGVFGYVTADFIVYGDTIQGIGLDCYMNNYQASFFYFDYLMRGKLNKENGKYFASLTENLDNYQSLSVLETSKLEERTYFYCPFVNHPGLQNVKIKNFFQMCRFEAIQFDLEKKYGATFLLVDILQAGGLGVLTIGDDYKTALKLMNLSLNFLMKQAGSVSKSYSDAYGQSRTDCISIVDVISRIRIMTKKIEKENLYNLSTKINYQSQK</sequence>
<dbReference type="GeneID" id="7830605"/>
<organism evidence="3 4">
    <name type="scientific">Tetrahymena thermophila (strain SB210)</name>
    <dbReference type="NCBI Taxonomy" id="312017"/>
    <lineage>
        <taxon>Eukaryota</taxon>
        <taxon>Sar</taxon>
        <taxon>Alveolata</taxon>
        <taxon>Ciliophora</taxon>
        <taxon>Intramacronucleata</taxon>
        <taxon>Oligohymenophorea</taxon>
        <taxon>Hymenostomatida</taxon>
        <taxon>Tetrahymenina</taxon>
        <taxon>Tetrahymenidae</taxon>
        <taxon>Tetrahymena</taxon>
    </lineage>
</organism>
<dbReference type="RefSeq" id="XP_001026466.3">
    <property type="nucleotide sequence ID" value="XM_001026466.3"/>
</dbReference>